<dbReference type="InterPro" id="IPR036084">
    <property type="entry name" value="Ser_inhib-like_sf"/>
</dbReference>
<evidence type="ECO:0000259" key="6">
    <source>
        <dbReference type="PROSITE" id="PS51233"/>
    </source>
</evidence>
<dbReference type="Gene3D" id="2.10.25.10">
    <property type="entry name" value="Laminin"/>
    <property type="match status" value="1"/>
</dbReference>
<evidence type="ECO:0000259" key="5">
    <source>
        <dbReference type="PROSITE" id="PS50234"/>
    </source>
</evidence>
<dbReference type="Pfam" id="PF00094">
    <property type="entry name" value="VWD"/>
    <property type="match status" value="1"/>
</dbReference>
<accession>A0A9J7LI03</accession>
<dbReference type="InterPro" id="IPR036465">
    <property type="entry name" value="vWFA_dom_sf"/>
</dbReference>
<feature type="domain" description="VWFD" evidence="6">
    <location>
        <begin position="21"/>
        <end position="205"/>
    </location>
</feature>
<dbReference type="Pfam" id="PF00092">
    <property type="entry name" value="VWA"/>
    <property type="match status" value="1"/>
</dbReference>
<dbReference type="GO" id="GO:0016020">
    <property type="term" value="C:membrane"/>
    <property type="evidence" value="ECO:0007669"/>
    <property type="project" value="UniProtKB-SubCell"/>
</dbReference>
<evidence type="ECO:0000256" key="4">
    <source>
        <dbReference type="ARBA" id="ARBA00023157"/>
    </source>
</evidence>
<dbReference type="AlphaFoldDB" id="A0A9J7LI03"/>
<proteinExistence type="predicted"/>
<dbReference type="CDD" id="cd19941">
    <property type="entry name" value="TIL"/>
    <property type="match status" value="1"/>
</dbReference>
<name>A0A9J7LI03_BRAFL</name>
<dbReference type="RefSeq" id="XP_035683319.1">
    <property type="nucleotide sequence ID" value="XM_035827426.1"/>
</dbReference>
<dbReference type="PANTHER" id="PTHR46160">
    <property type="entry name" value="ALPHA-TECTORIN-RELATED"/>
    <property type="match status" value="1"/>
</dbReference>
<dbReference type="GeneID" id="118420592"/>
<reference evidence="7" key="1">
    <citation type="journal article" date="2020" name="Nat. Ecol. Evol.">
        <title>Deeply conserved synteny resolves early events in vertebrate evolution.</title>
        <authorList>
            <person name="Simakov O."/>
            <person name="Marletaz F."/>
            <person name="Yue J.X."/>
            <person name="O'Connell B."/>
            <person name="Jenkins J."/>
            <person name="Brandt A."/>
            <person name="Calef R."/>
            <person name="Tung C.H."/>
            <person name="Huang T.K."/>
            <person name="Schmutz J."/>
            <person name="Satoh N."/>
            <person name="Yu J.K."/>
            <person name="Putnam N.H."/>
            <person name="Green R.E."/>
            <person name="Rokhsar D.S."/>
        </authorList>
    </citation>
    <scope>NUCLEOTIDE SEQUENCE [LARGE SCALE GENOMIC DNA]</scope>
    <source>
        <strain evidence="7">S238N-H82</strain>
    </source>
</reference>
<sequence length="627" mass="68715">MDGTGCTKLTRDDLCVMPGRGICRSCGDPHTTMFDRTRHHFQGPCRYTFAKDCGNSSDFTVEVQHVPVPRRPVVSVVREVYVIAYGYEIGILQGNEVTVTVNGVTYTATGSIPFELAMGKIQVTYRGMWVHVRLVEYCVDIFYNGRHCVKVRVTPYYWGRMCGLCGDFNGNRANDFMLPDGTIASNWNDFGHSWLVEDEDDERCAVGPPPPPCPHGLMTVVSANDMCGLIMDHYGPFGVCHDLGVDPQDFFDDCVFDMCARDGDIVGLCENLEAYADACEEAGAIGFTWRSATLCPLPCPPNSHYNPCASPCPATCQNPDAPNQPCITLCVECCECDPGYVMSGPHCVPLEDCGCTDPMTGRYYPLEETWIQNGRRCVCTRNGIVCTECSFDIVFILDRSSSIGPYGMYIAEKYIAYIIRCLHGLDVEVGYIVFDCISKWLISLGLYNVDTTALIPEIKAAEFTGGESRVGNAIYHLMCTANYRNGIPSAAIILTDGVAYEEHPNNLYELQSNAARAMGIELYAVAIGREFLFNLNALANIANGADRVFDVYSCCALAIRLLDDLCVPCPPGVDLVSCTQDPCVNAECAAHPTAMCKANYCGGCNAVFYDDQGNKVDCMAMNMYGAG</sequence>
<dbReference type="InterPro" id="IPR002919">
    <property type="entry name" value="TIL_dom"/>
</dbReference>
<dbReference type="InterPro" id="IPR052749">
    <property type="entry name" value="Alpha-tectorin"/>
</dbReference>
<feature type="domain" description="VWFA" evidence="5">
    <location>
        <begin position="392"/>
        <end position="565"/>
    </location>
</feature>
<dbReference type="SMART" id="SM00327">
    <property type="entry name" value="VWA"/>
    <property type="match status" value="1"/>
</dbReference>
<comment type="subcellular location">
    <subcellularLocation>
        <location evidence="1">Membrane</location>
    </subcellularLocation>
</comment>
<dbReference type="InterPro" id="IPR014853">
    <property type="entry name" value="VWF/SSPO/ZAN-like_Cys-rich_dom"/>
</dbReference>
<dbReference type="PROSITE" id="PS50234">
    <property type="entry name" value="VWFA"/>
    <property type="match status" value="1"/>
</dbReference>
<evidence type="ECO:0000313" key="7">
    <source>
        <dbReference type="Proteomes" id="UP000001554"/>
    </source>
</evidence>
<gene>
    <name evidence="8" type="primary">LOC118420592</name>
</gene>
<dbReference type="SMART" id="SM00832">
    <property type="entry name" value="C8"/>
    <property type="match status" value="1"/>
</dbReference>
<dbReference type="InterPro" id="IPR001846">
    <property type="entry name" value="VWF_type-D"/>
</dbReference>
<keyword evidence="3" id="KW-0472">Membrane</keyword>
<organism evidence="7 8">
    <name type="scientific">Branchiostoma floridae</name>
    <name type="common">Florida lancelet</name>
    <name type="synonym">Amphioxus</name>
    <dbReference type="NCBI Taxonomy" id="7739"/>
    <lineage>
        <taxon>Eukaryota</taxon>
        <taxon>Metazoa</taxon>
        <taxon>Chordata</taxon>
        <taxon>Cephalochordata</taxon>
        <taxon>Leptocardii</taxon>
        <taxon>Amphioxiformes</taxon>
        <taxon>Branchiostomatidae</taxon>
        <taxon>Branchiostoma</taxon>
    </lineage>
</organism>
<evidence type="ECO:0000256" key="1">
    <source>
        <dbReference type="ARBA" id="ARBA00004370"/>
    </source>
</evidence>
<dbReference type="PROSITE" id="PS51233">
    <property type="entry name" value="VWFD"/>
    <property type="match status" value="1"/>
</dbReference>
<dbReference type="Gene3D" id="3.40.50.410">
    <property type="entry name" value="von Willebrand factor, type A domain"/>
    <property type="match status" value="1"/>
</dbReference>
<dbReference type="InterPro" id="IPR002035">
    <property type="entry name" value="VWF_A"/>
</dbReference>
<dbReference type="Pfam" id="PF08742">
    <property type="entry name" value="C8"/>
    <property type="match status" value="1"/>
</dbReference>
<dbReference type="PANTHER" id="PTHR46160:SF8">
    <property type="entry name" value="VWFD DOMAIN-CONTAINING PROTEIN"/>
    <property type="match status" value="1"/>
</dbReference>
<dbReference type="FunFam" id="2.10.25.10:FF:000055">
    <property type="entry name" value="alpha-tectorin isoform X1"/>
    <property type="match status" value="1"/>
</dbReference>
<evidence type="ECO:0000313" key="8">
    <source>
        <dbReference type="RefSeq" id="XP_035683319.1"/>
    </source>
</evidence>
<dbReference type="Pfam" id="PF01826">
    <property type="entry name" value="TIL"/>
    <property type="match status" value="1"/>
</dbReference>
<evidence type="ECO:0000256" key="2">
    <source>
        <dbReference type="ARBA" id="ARBA00022729"/>
    </source>
</evidence>
<keyword evidence="7" id="KW-1185">Reference proteome</keyword>
<dbReference type="SMART" id="SM00216">
    <property type="entry name" value="VWD"/>
    <property type="match status" value="1"/>
</dbReference>
<reference evidence="8" key="2">
    <citation type="submission" date="2025-08" db="UniProtKB">
        <authorList>
            <consortium name="RefSeq"/>
        </authorList>
    </citation>
    <scope>IDENTIFICATION</scope>
    <source>
        <strain evidence="8">S238N-H82</strain>
        <tissue evidence="8">Testes</tissue>
    </source>
</reference>
<protein>
    <submittedName>
        <fullName evidence="8">Zonadhesin-like isoform X3</fullName>
    </submittedName>
</protein>
<dbReference type="SUPFAM" id="SSF57567">
    <property type="entry name" value="Serine protease inhibitors"/>
    <property type="match status" value="1"/>
</dbReference>
<evidence type="ECO:0000256" key="3">
    <source>
        <dbReference type="ARBA" id="ARBA00023136"/>
    </source>
</evidence>
<dbReference type="SUPFAM" id="SSF53300">
    <property type="entry name" value="vWA-like"/>
    <property type="match status" value="1"/>
</dbReference>
<dbReference type="Proteomes" id="UP000001554">
    <property type="component" value="Chromosome 8"/>
</dbReference>
<keyword evidence="4" id="KW-1015">Disulfide bond</keyword>
<keyword evidence="2" id="KW-0732">Signal</keyword>